<dbReference type="RefSeq" id="WP_021209328.1">
    <property type="nucleotide sequence ID" value="NZ_JAMOIG010000012.1"/>
</dbReference>
<organism evidence="1 2">
    <name type="scientific">Stutzerimonas stutzeri</name>
    <name type="common">Pseudomonas stutzeri</name>
    <dbReference type="NCBI Taxonomy" id="316"/>
    <lineage>
        <taxon>Bacteria</taxon>
        <taxon>Pseudomonadati</taxon>
        <taxon>Pseudomonadota</taxon>
        <taxon>Gammaproteobacteria</taxon>
        <taxon>Pseudomonadales</taxon>
        <taxon>Pseudomonadaceae</taxon>
        <taxon>Stutzerimonas</taxon>
    </lineage>
</organism>
<dbReference type="NCBIfam" id="NF008912">
    <property type="entry name" value="PRK12275.1-6"/>
    <property type="match status" value="1"/>
</dbReference>
<dbReference type="Proteomes" id="UP000235897">
    <property type="component" value="Unassembled WGS sequence"/>
</dbReference>
<protein>
    <submittedName>
        <fullName evidence="1">Four helix bundle protein</fullName>
    </submittedName>
</protein>
<evidence type="ECO:0000313" key="2">
    <source>
        <dbReference type="Proteomes" id="UP000235897"/>
    </source>
</evidence>
<dbReference type="SUPFAM" id="SSF158446">
    <property type="entry name" value="IVS-encoded protein-like"/>
    <property type="match status" value="1"/>
</dbReference>
<dbReference type="AlphaFoldDB" id="A0A2N8SQC8"/>
<name>A0A2N8SQC8_STUST</name>
<dbReference type="NCBIfam" id="TIGR02436">
    <property type="entry name" value="four helix bundle protein"/>
    <property type="match status" value="1"/>
</dbReference>
<accession>A0A2N8SQC8</accession>
<gene>
    <name evidence="1" type="ORF">CXL00_13470</name>
</gene>
<dbReference type="InterPro" id="IPR036583">
    <property type="entry name" value="23S_rRNA_IVS_sf"/>
</dbReference>
<proteinExistence type="predicted"/>
<dbReference type="Gene3D" id="1.20.1440.60">
    <property type="entry name" value="23S rRNA-intervening sequence"/>
    <property type="match status" value="1"/>
</dbReference>
<dbReference type="CDD" id="cd16377">
    <property type="entry name" value="23S_rRNA_IVP_like"/>
    <property type="match status" value="1"/>
</dbReference>
<sequence>MDFERLDVWKLSARLSVDIYRELANCRDFGFKDQITRSGLSVPSNIAEGMTRDGDKEKRYFLSMAKGSCSELRTQIYIGVEVGFISTECGNDWIRRSKRIAAMLSGLLKLLQKQ</sequence>
<dbReference type="PANTHER" id="PTHR38471">
    <property type="entry name" value="FOUR HELIX BUNDLE PROTEIN"/>
    <property type="match status" value="1"/>
</dbReference>
<dbReference type="EMBL" id="POUW01000005">
    <property type="protein sequence ID" value="PNG04679.1"/>
    <property type="molecule type" value="Genomic_DNA"/>
</dbReference>
<evidence type="ECO:0000313" key="1">
    <source>
        <dbReference type="EMBL" id="PNG04679.1"/>
    </source>
</evidence>
<dbReference type="PANTHER" id="PTHR38471:SF2">
    <property type="entry name" value="FOUR HELIX BUNDLE PROTEIN"/>
    <property type="match status" value="1"/>
</dbReference>
<comment type="caution">
    <text evidence="1">The sequence shown here is derived from an EMBL/GenBank/DDBJ whole genome shotgun (WGS) entry which is preliminary data.</text>
</comment>
<dbReference type="Pfam" id="PF05635">
    <property type="entry name" value="23S_rRNA_IVP"/>
    <property type="match status" value="1"/>
</dbReference>
<dbReference type="OrthoDB" id="160990at2"/>
<reference evidence="1 2" key="1">
    <citation type="submission" date="2018-01" db="EMBL/GenBank/DDBJ databases">
        <title>Denitrification phenotypes of diverse strains of Pseudomonas stutzeri.</title>
        <authorList>
            <person name="Milligan D.A."/>
            <person name="Bergaust L."/>
            <person name="Bakken L.R."/>
            <person name="Frostegard A."/>
        </authorList>
    </citation>
    <scope>NUCLEOTIDE SEQUENCE [LARGE SCALE GENOMIC DNA]</scope>
    <source>
        <strain evidence="1 2">28a3</strain>
    </source>
</reference>
<dbReference type="InterPro" id="IPR012657">
    <property type="entry name" value="23S_rRNA-intervening_sequence"/>
</dbReference>